<evidence type="ECO:0000313" key="2">
    <source>
        <dbReference type="Proteomes" id="UP000019149"/>
    </source>
</evidence>
<dbReference type="EMBL" id="APAU02000022">
    <property type="protein sequence ID" value="EUB61258.1"/>
    <property type="molecule type" value="Genomic_DNA"/>
</dbReference>
<sequence length="196" mass="22367">MHHVKKRFRDKKEEVLLDSLVRREIYSNSPASSDISRGGVLPDIYRLIHNESTLCKSISTYTLYKNPSYFSKSLIENNYNFTLSRRPEKLLAEPNGLAGRLAELKGKKIPCALDLTMKAVFLAVERELNSSVHKVNRLKSWLIIKVETSVMRGIDKECCLHKTRDARAASQPFASSIPCLSIVPFPLYSSQQYCWT</sequence>
<proteinExistence type="predicted"/>
<protein>
    <submittedName>
        <fullName evidence="1">Uncharacterized protein</fullName>
    </submittedName>
</protein>
<evidence type="ECO:0000313" key="1">
    <source>
        <dbReference type="EMBL" id="EUB61258.1"/>
    </source>
</evidence>
<dbReference type="Proteomes" id="UP000019149">
    <property type="component" value="Unassembled WGS sequence"/>
</dbReference>
<dbReference type="RefSeq" id="XP_024352454.1">
    <property type="nucleotide sequence ID" value="XM_024493182.1"/>
</dbReference>
<reference evidence="1 2" key="1">
    <citation type="journal article" date="2013" name="Nat. Genet.">
        <title>The genome of the hydatid tapeworm Echinococcus granulosus.</title>
        <authorList>
            <person name="Zheng H."/>
            <person name="Zhang W."/>
            <person name="Zhang L."/>
            <person name="Zhang Z."/>
            <person name="Li J."/>
            <person name="Lu G."/>
            <person name="Zhu Y."/>
            <person name="Wang Y."/>
            <person name="Huang Y."/>
            <person name="Liu J."/>
            <person name="Kang H."/>
            <person name="Chen J."/>
            <person name="Wang L."/>
            <person name="Chen A."/>
            <person name="Yu S."/>
            <person name="Gao Z."/>
            <person name="Jin L."/>
            <person name="Gu W."/>
            <person name="Wang Z."/>
            <person name="Zhao L."/>
            <person name="Shi B."/>
            <person name="Wen H."/>
            <person name="Lin R."/>
            <person name="Jones M.K."/>
            <person name="Brejova B."/>
            <person name="Vinar T."/>
            <person name="Zhao G."/>
            <person name="McManus D.P."/>
            <person name="Chen Z."/>
            <person name="Zhou Y."/>
            <person name="Wang S."/>
        </authorList>
    </citation>
    <scope>NUCLEOTIDE SEQUENCE [LARGE SCALE GENOMIC DNA]</scope>
</reference>
<dbReference type="KEGG" id="egl:EGR_03933"/>
<organism evidence="1 2">
    <name type="scientific">Echinococcus granulosus</name>
    <name type="common">Hydatid tapeworm</name>
    <dbReference type="NCBI Taxonomy" id="6210"/>
    <lineage>
        <taxon>Eukaryota</taxon>
        <taxon>Metazoa</taxon>
        <taxon>Spiralia</taxon>
        <taxon>Lophotrochozoa</taxon>
        <taxon>Platyhelminthes</taxon>
        <taxon>Cestoda</taxon>
        <taxon>Eucestoda</taxon>
        <taxon>Cyclophyllidea</taxon>
        <taxon>Taeniidae</taxon>
        <taxon>Echinococcus</taxon>
        <taxon>Echinococcus granulosus group</taxon>
    </lineage>
</organism>
<keyword evidence="2" id="KW-1185">Reference proteome</keyword>
<comment type="caution">
    <text evidence="1">The sequence shown here is derived from an EMBL/GenBank/DDBJ whole genome shotgun (WGS) entry which is preliminary data.</text>
</comment>
<dbReference type="CTD" id="36339648"/>
<accession>W6UJN1</accession>
<gene>
    <name evidence="1" type="ORF">EGR_03933</name>
</gene>
<name>W6UJN1_ECHGR</name>
<dbReference type="GeneID" id="36339648"/>
<dbReference type="AlphaFoldDB" id="W6UJN1"/>